<accession>A0ABU5XMZ6</accession>
<keyword evidence="1" id="KW-0812">Transmembrane</keyword>
<evidence type="ECO:0000313" key="2">
    <source>
        <dbReference type="EMBL" id="MEB3023584.1"/>
    </source>
</evidence>
<proteinExistence type="predicted"/>
<dbReference type="EMBL" id="JAYJJR010000018">
    <property type="protein sequence ID" value="MEB3023584.1"/>
    <property type="molecule type" value="Genomic_DNA"/>
</dbReference>
<keyword evidence="1" id="KW-0472">Membrane</keyword>
<protein>
    <recommendedName>
        <fullName evidence="4">Transmembrane protein</fullName>
    </recommendedName>
</protein>
<sequence>MSNSFMWLRRQREKRPLGSAYPRGDYDEELYHLVALGRYFGAFYKGLDNWLVRRVDTIEIIDSSVGSTATKSSLMVDGRAVSRIREAFGISATSELHIPLPPTPKQLLGHFDAQFNSSPVPVLSSVDNAHMTAGILVAFAIDAGVHQNVIQPDIVDFLYRVASCKRNDDFFGVVKTVVGPPSHEGSGDGSEVVFLDNSERVLDPLWDILIPLEEIAGEVGTAVFCQVLYDFLENFTLIGVIESGSPCAEFVIKTYTVSNSAELFADEDDYFPPAGVESISKGGAFLGLILAVFFVLNPGISFVGILAIVACGAIAFAVCKISGLAKLGYRRFKLTSGMIAYQYYTTLIKYIPAMRLSGCFRLESSHTNLGLYGSQHYRLAIPEGAQAIGLTTSIDDDGEFEGVDKEVIENWVAAHYTNPSTQRSLTMNVRVLVLPKSQSILKNSFYAAFVASCLLFAGLASHVIGWLMHDFVVVGDGNFGLDHLVTRSSGSIVTVIMIAPSIYTIILLRQNEHKFVSRLLRTMRGVVGVCAVITASVAVPLALDLPTTIVISWWVIGFLVAVFSCWHIAATRYYHGVLALYSARTP</sequence>
<evidence type="ECO:0008006" key="4">
    <source>
        <dbReference type="Google" id="ProtNLM"/>
    </source>
</evidence>
<feature type="transmembrane region" description="Helical" evidence="1">
    <location>
        <begin position="445"/>
        <end position="468"/>
    </location>
</feature>
<dbReference type="Proteomes" id="UP001299596">
    <property type="component" value="Unassembled WGS sequence"/>
</dbReference>
<keyword evidence="1" id="KW-1133">Transmembrane helix</keyword>
<evidence type="ECO:0000256" key="1">
    <source>
        <dbReference type="SAM" id="Phobius"/>
    </source>
</evidence>
<dbReference type="RefSeq" id="WP_225406538.1">
    <property type="nucleotide sequence ID" value="NZ_JAYJJR010000018.1"/>
</dbReference>
<gene>
    <name evidence="2" type="ORF">K6T79_21400</name>
</gene>
<feature type="transmembrane region" description="Helical" evidence="1">
    <location>
        <begin position="520"/>
        <end position="543"/>
    </location>
</feature>
<evidence type="ECO:0000313" key="3">
    <source>
        <dbReference type="Proteomes" id="UP001299596"/>
    </source>
</evidence>
<comment type="caution">
    <text evidence="2">The sequence shown here is derived from an EMBL/GenBank/DDBJ whole genome shotgun (WGS) entry which is preliminary data.</text>
</comment>
<feature type="transmembrane region" description="Helical" evidence="1">
    <location>
        <begin position="488"/>
        <end position="508"/>
    </location>
</feature>
<feature type="transmembrane region" description="Helical" evidence="1">
    <location>
        <begin position="302"/>
        <end position="323"/>
    </location>
</feature>
<keyword evidence="3" id="KW-1185">Reference proteome</keyword>
<name>A0ABU5XMZ6_9MYCO</name>
<reference evidence="2 3" key="1">
    <citation type="submission" date="2023-12" db="EMBL/GenBank/DDBJ databases">
        <title>Description of new species of Mycobacterium terrae complex isolated from sewage at the Sao Paulo Zoological Park Foundation in Brazil.</title>
        <authorList>
            <person name="Romagnoli C.L."/>
            <person name="Conceicao E.C."/>
            <person name="Machado E."/>
            <person name="Barreto L.B.P.F."/>
            <person name="Sharma A."/>
            <person name="Silva N.M."/>
            <person name="Marques L.E."/>
            <person name="Juliana M.A."/>
            <person name="Lourenco M.C.S."/>
            <person name="Digiampietri L.A."/>
            <person name="Suffys P.N."/>
            <person name="Viana-Niero C."/>
        </authorList>
    </citation>
    <scope>NUCLEOTIDE SEQUENCE [LARGE SCALE GENOMIC DNA]</scope>
    <source>
        <strain evidence="2 3">MYC098</strain>
    </source>
</reference>
<feature type="transmembrane region" description="Helical" evidence="1">
    <location>
        <begin position="549"/>
        <end position="569"/>
    </location>
</feature>
<organism evidence="2 3">
    <name type="scientific">[Mycobacterium] crassicus</name>
    <dbReference type="NCBI Taxonomy" id="2872309"/>
    <lineage>
        <taxon>Bacteria</taxon>
        <taxon>Bacillati</taxon>
        <taxon>Actinomycetota</taxon>
        <taxon>Actinomycetes</taxon>
        <taxon>Mycobacteriales</taxon>
        <taxon>Mycobacteriaceae</taxon>
        <taxon>Mycolicibacter</taxon>
    </lineage>
</organism>